<dbReference type="Gene3D" id="2.60.120.430">
    <property type="entry name" value="Galactose-binding lectin"/>
    <property type="match status" value="2"/>
</dbReference>
<gene>
    <name evidence="4" type="ORF">GA0070215_102356</name>
</gene>
<feature type="region of interest" description="Disordered" evidence="1">
    <location>
        <begin position="676"/>
        <end position="699"/>
    </location>
</feature>
<evidence type="ECO:0000256" key="1">
    <source>
        <dbReference type="SAM" id="MobiDB-lite"/>
    </source>
</evidence>
<dbReference type="Pfam" id="PF17164">
    <property type="entry name" value="DUF5122"/>
    <property type="match status" value="1"/>
</dbReference>
<dbReference type="InterPro" id="IPR021720">
    <property type="entry name" value="Malectin_dom"/>
</dbReference>
<sequence length="1028" mass="107893">MASSILRHRSVSAFGAAVLGIATLFTPVPALAAPATVPAPDHNTMVGEVPSDKTPNINDGNVVAIHDAGSKVIVGGSFTKAQNRGSSPTPVERRGLLAFDKATGKIDNAFAPVLDGDVTAVVAGPTPGTVYVAGKFNKVGDKNFRKLALLNVADGTPVDGFKGPAFNGTVNDIALVDGHLLVGGIFTTVTATTTRNGLASLNPTTGAVDDYLTVSLTENHNWTPTNNGASAGVGVEKFTVSPDGKHLVAIGNFKKADGVVHDQIVRINLGGSSATVADWNTDGYSAACKYSAFDSWVRDIQFSPDSKYFVVVTTGASYPGTLCDSAARWETAATGDGQKPTWTNFSGGDTFLSVGISEKAVYVGGHFRWSNNPLARDKAGPGAVPRASIAALDPVSGLPLSWNPGRHPRGYGVTEMLVTQEGLWLGSDQEYIGDFEYQRKRLAFFPLDGGNTPHSTSTKGLPGDVYQAGRAAQTEVLYRVNAGGPAIPATDGGPDWAADSTTEPSPYHNTGNQVTSYPTNATFDPTVPASTPATLFNTERWDESTAPDMQWDIPVAAGTRVDVRIYMANRWSGTSKPGARKFDVSVDGVLKLNDFDPVVAAGGTDRGTMQSVSVVSDGVVDIDFGRVLQNPLLHGIEIVKTAPTPDASDVLYRVNAGGDQLAAPSGPAWAADTAAAPSTHHNAGNQVTSYPTNASLDGTVPSGTPVELFNAERWDESPAPDMQWDFPVPAGTPVQVRLYLANRWAGTATAGKRKFNVTIDGVVRLSNFDPIAATGATDRGTMRAFPITSDGNIDIDFGRVLENPLVQGIEIVKLPPVPPATTVDSIIKRSYDGATSVGSAMSVPNADNTRWSGVKGAFWVGGDLFYGVGGDLYKRSFDGTEFGTPKKLDPYHDAKWDLVVTGSAPEGSTYAGMTSNFTAELPNVTAMFYKAGRIYYSLAGQSTLFWRGFTPDTGTVGAERNTVTGTTAFADAGGLFLDGDTLYVVSRSTGNLSSMAWSDGVPTGSATVRSGPGVDDVDWRGTSVFVGP</sequence>
<name>A0A1C4V336_9ACTN</name>
<proteinExistence type="predicted"/>
<dbReference type="Gene3D" id="2.130.10.10">
    <property type="entry name" value="YVTN repeat-like/Quinoprotein amine dehydrogenase"/>
    <property type="match status" value="1"/>
</dbReference>
<keyword evidence="2" id="KW-0732">Signal</keyword>
<feature type="signal peptide" evidence="2">
    <location>
        <begin position="1"/>
        <end position="32"/>
    </location>
</feature>
<dbReference type="PANTHER" id="PTHR34590">
    <property type="entry name" value="OS03G0124300 PROTEIN-RELATED"/>
    <property type="match status" value="1"/>
</dbReference>
<dbReference type="EMBL" id="FMCV01000002">
    <property type="protein sequence ID" value="SCE78307.1"/>
    <property type="molecule type" value="Genomic_DNA"/>
</dbReference>
<feature type="chain" id="PRO_5008705442" evidence="2">
    <location>
        <begin position="33"/>
        <end position="1028"/>
    </location>
</feature>
<evidence type="ECO:0000256" key="2">
    <source>
        <dbReference type="SAM" id="SignalP"/>
    </source>
</evidence>
<dbReference type="GO" id="GO:0004714">
    <property type="term" value="F:transmembrane receptor protein tyrosine kinase activity"/>
    <property type="evidence" value="ECO:0007669"/>
    <property type="project" value="InterPro"/>
</dbReference>
<reference evidence="5" key="1">
    <citation type="submission" date="2016-06" db="EMBL/GenBank/DDBJ databases">
        <authorList>
            <person name="Varghese N."/>
        </authorList>
    </citation>
    <scope>NUCLEOTIDE SEQUENCE [LARGE SCALE GENOMIC DNA]</scope>
    <source>
        <strain evidence="5">DSM 45555</strain>
    </source>
</reference>
<dbReference type="SUPFAM" id="SSF101908">
    <property type="entry name" value="Putative isomerase YbhE"/>
    <property type="match status" value="1"/>
</dbReference>
<feature type="domain" description="Malectin" evidence="3">
    <location>
        <begin position="651"/>
        <end position="798"/>
    </location>
</feature>
<dbReference type="Proteomes" id="UP000198551">
    <property type="component" value="Unassembled WGS sequence"/>
</dbReference>
<dbReference type="Pfam" id="PF11721">
    <property type="entry name" value="Malectin"/>
    <property type="match status" value="2"/>
</dbReference>
<dbReference type="AlphaFoldDB" id="A0A1C4V336"/>
<evidence type="ECO:0000259" key="3">
    <source>
        <dbReference type="Pfam" id="PF11721"/>
    </source>
</evidence>
<dbReference type="InterPro" id="IPR013431">
    <property type="entry name" value="Delta_60_rpt"/>
</dbReference>
<feature type="compositionally biased region" description="Polar residues" evidence="1">
    <location>
        <begin position="679"/>
        <end position="696"/>
    </location>
</feature>
<evidence type="ECO:0000313" key="4">
    <source>
        <dbReference type="EMBL" id="SCE78307.1"/>
    </source>
</evidence>
<accession>A0A1C4V336</accession>
<keyword evidence="5" id="KW-1185">Reference proteome</keyword>
<dbReference type="RefSeq" id="WP_091041947.1">
    <property type="nucleotide sequence ID" value="NZ_JBHLYH010000051.1"/>
</dbReference>
<evidence type="ECO:0000313" key="5">
    <source>
        <dbReference type="Proteomes" id="UP000198551"/>
    </source>
</evidence>
<organism evidence="4 5">
    <name type="scientific">Micromonospora marina</name>
    <dbReference type="NCBI Taxonomy" id="307120"/>
    <lineage>
        <taxon>Bacteria</taxon>
        <taxon>Bacillati</taxon>
        <taxon>Actinomycetota</taxon>
        <taxon>Actinomycetes</taxon>
        <taxon>Micromonosporales</taxon>
        <taxon>Micromonosporaceae</taxon>
        <taxon>Micromonospora</taxon>
    </lineage>
</organism>
<protein>
    <submittedName>
        <fullName evidence="4">Di-glucose binding within endoplasmic reticulum</fullName>
    </submittedName>
</protein>
<dbReference type="InterPro" id="IPR045272">
    <property type="entry name" value="ANXUR1/2-like"/>
</dbReference>
<dbReference type="InterPro" id="IPR015943">
    <property type="entry name" value="WD40/YVTN_repeat-like_dom_sf"/>
</dbReference>
<feature type="domain" description="Malectin" evidence="3">
    <location>
        <begin position="477"/>
        <end position="628"/>
    </location>
</feature>